<gene>
    <name evidence="1" type="ORF">H4O21_23040</name>
</gene>
<organism evidence="1 2">
    <name type="scientific">Oceanospirillum sediminis</name>
    <dbReference type="NCBI Taxonomy" id="2760088"/>
    <lineage>
        <taxon>Bacteria</taxon>
        <taxon>Pseudomonadati</taxon>
        <taxon>Pseudomonadota</taxon>
        <taxon>Gammaproteobacteria</taxon>
        <taxon>Oceanospirillales</taxon>
        <taxon>Oceanospirillaceae</taxon>
        <taxon>Oceanospirillum</taxon>
    </lineage>
</organism>
<proteinExistence type="predicted"/>
<protein>
    <recommendedName>
        <fullName evidence="3">Uracil-DNA glycosylase-like domain-containing protein</fullName>
    </recommendedName>
</protein>
<name>A0A839IXT7_9GAMM</name>
<dbReference type="RefSeq" id="WP_182811843.1">
    <property type="nucleotide sequence ID" value="NZ_JACJFM010000056.1"/>
</dbReference>
<dbReference type="Proteomes" id="UP000565262">
    <property type="component" value="Unassembled WGS sequence"/>
</dbReference>
<dbReference type="EMBL" id="JACJFM010000056">
    <property type="protein sequence ID" value="MBB1489490.1"/>
    <property type="molecule type" value="Genomic_DNA"/>
</dbReference>
<accession>A0A839IXT7</accession>
<comment type="caution">
    <text evidence="1">The sequence shown here is derived from an EMBL/GenBank/DDBJ whole genome shotgun (WGS) entry which is preliminary data.</text>
</comment>
<evidence type="ECO:0008006" key="3">
    <source>
        <dbReference type="Google" id="ProtNLM"/>
    </source>
</evidence>
<evidence type="ECO:0000313" key="1">
    <source>
        <dbReference type="EMBL" id="MBB1489490.1"/>
    </source>
</evidence>
<sequence>MKKVRDILPDIDQIKVVLVLESPYKDELIHGHPLAGKSGMDVSSYLNEKIGLGFASPLGCEIKSGNAPLFGVMNASLMPLDKRCYSCSDRRIEMIDNYDFIRRNPKTLPVRRRNRDVALIERELISSFKKRFDSIRRRDLNITYVPCGELADKFLGLINDVQKIDMLPHPSFNQWKGKDFVRLNELIRSVI</sequence>
<evidence type="ECO:0000313" key="2">
    <source>
        <dbReference type="Proteomes" id="UP000565262"/>
    </source>
</evidence>
<dbReference type="AlphaFoldDB" id="A0A839IXT7"/>
<reference evidence="1 2" key="1">
    <citation type="submission" date="2020-08" db="EMBL/GenBank/DDBJ databases">
        <title>Oceanospirillum sp. nov. isolated from marine sediment.</title>
        <authorList>
            <person name="Ji X."/>
        </authorList>
    </citation>
    <scope>NUCLEOTIDE SEQUENCE [LARGE SCALE GENOMIC DNA]</scope>
    <source>
        <strain evidence="1 2">D5</strain>
    </source>
</reference>
<keyword evidence="2" id="KW-1185">Reference proteome</keyword>